<dbReference type="PATRIC" id="fig|1549748.8.peg.937"/>
<evidence type="ECO:0000256" key="4">
    <source>
        <dbReference type="SAM" id="MobiDB-lite"/>
    </source>
</evidence>
<evidence type="ECO:0000256" key="3">
    <source>
        <dbReference type="ARBA" id="ARBA00038493"/>
    </source>
</evidence>
<dbReference type="STRING" id="1549748.WH95_01850"/>
<dbReference type="Pfam" id="PF01965">
    <property type="entry name" value="DJ-1_PfpI"/>
    <property type="match status" value="1"/>
</dbReference>
<dbReference type="GO" id="GO:0019243">
    <property type="term" value="P:methylglyoxal catabolic process to D-lactate via S-lactoyl-glutathione"/>
    <property type="evidence" value="ECO:0007669"/>
    <property type="project" value="TreeGrafter"/>
</dbReference>
<keyword evidence="1" id="KW-0346">Stress response</keyword>
<dbReference type="InterPro" id="IPR002818">
    <property type="entry name" value="DJ-1/PfpI"/>
</dbReference>
<feature type="region of interest" description="Disordered" evidence="4">
    <location>
        <begin position="45"/>
        <end position="68"/>
    </location>
</feature>
<dbReference type="AlphaFoldDB" id="A0A0M2R8W0"/>
<dbReference type="GO" id="GO:0005737">
    <property type="term" value="C:cytoplasm"/>
    <property type="evidence" value="ECO:0007669"/>
    <property type="project" value="TreeGrafter"/>
</dbReference>
<reference evidence="6 7" key="1">
    <citation type="submission" date="2015-03" db="EMBL/GenBank/DDBJ databases">
        <title>Genome sequence of Kiloniella sp. P1-1, isolated from the gut microflora of Pacific white shrimp, Penaeus vannamei.</title>
        <authorList>
            <person name="Shao Z."/>
            <person name="Wang L."/>
            <person name="Li X."/>
        </authorList>
    </citation>
    <scope>NUCLEOTIDE SEQUENCE [LARGE SCALE GENOMIC DNA]</scope>
    <source>
        <strain evidence="6 7">P1-1</strain>
    </source>
</reference>
<protein>
    <submittedName>
        <fullName evidence="6">Dimethylallyltransferase</fullName>
    </submittedName>
</protein>
<dbReference type="SUPFAM" id="SSF52317">
    <property type="entry name" value="Class I glutamine amidotransferase-like"/>
    <property type="match status" value="1"/>
</dbReference>
<feature type="domain" description="DJ-1/PfpI" evidence="5">
    <location>
        <begin position="26"/>
        <end position="218"/>
    </location>
</feature>
<keyword evidence="2" id="KW-0456">Lyase</keyword>
<sequence length="226" mass="24060">MNILMIVTSHEDFGSSGRKTGLWLEELAAPYYRFKEAGADITLASPLGGQPPVDPASLGDDFQSDDTRRFTDDSEAQDLLANTKPLSSIKADGFDAVFYPGGHGPLYDLTDDVHSLALLRSFNADQRPIGTVCHGVTALIKATDANDAPIVEGREITGFTDSEEAAAGATEIVPFSVEQELVKAGAIFKSANDWADYSIRDGHIVTGQNPGSSDSTARLLLDALKA</sequence>
<evidence type="ECO:0000259" key="5">
    <source>
        <dbReference type="Pfam" id="PF01965"/>
    </source>
</evidence>
<dbReference type="RefSeq" id="WP_046502283.1">
    <property type="nucleotide sequence ID" value="NZ_LANI01000002.1"/>
</dbReference>
<dbReference type="InterPro" id="IPR050325">
    <property type="entry name" value="Prot/Nucl_acid_deglycase"/>
</dbReference>
<keyword evidence="6" id="KW-0808">Transferase</keyword>
<comment type="similarity">
    <text evidence="3">Belongs to the peptidase C56 family. HSP31-like subfamily.</text>
</comment>
<dbReference type="GO" id="GO:0019172">
    <property type="term" value="F:glyoxalase III activity"/>
    <property type="evidence" value="ECO:0007669"/>
    <property type="project" value="TreeGrafter"/>
</dbReference>
<dbReference type="OrthoDB" id="9792284at2"/>
<dbReference type="GO" id="GO:0016740">
    <property type="term" value="F:transferase activity"/>
    <property type="evidence" value="ECO:0007669"/>
    <property type="project" value="UniProtKB-KW"/>
</dbReference>
<dbReference type="Proteomes" id="UP000034491">
    <property type="component" value="Unassembled WGS sequence"/>
</dbReference>
<dbReference type="InterPro" id="IPR029062">
    <property type="entry name" value="Class_I_gatase-like"/>
</dbReference>
<name>A0A0M2R8W0_9PROT</name>
<evidence type="ECO:0000313" key="7">
    <source>
        <dbReference type="Proteomes" id="UP000034491"/>
    </source>
</evidence>
<accession>A0A0M2R8W0</accession>
<keyword evidence="7" id="KW-1185">Reference proteome</keyword>
<dbReference type="Gene3D" id="3.40.50.880">
    <property type="match status" value="1"/>
</dbReference>
<gene>
    <name evidence="6" type="ORF">WH95_01850</name>
</gene>
<dbReference type="CDD" id="cd03141">
    <property type="entry name" value="GATase1_Hsp31_like"/>
    <property type="match status" value="1"/>
</dbReference>
<evidence type="ECO:0000256" key="2">
    <source>
        <dbReference type="ARBA" id="ARBA00023239"/>
    </source>
</evidence>
<evidence type="ECO:0000256" key="1">
    <source>
        <dbReference type="ARBA" id="ARBA00023016"/>
    </source>
</evidence>
<dbReference type="EMBL" id="LANI01000002">
    <property type="protein sequence ID" value="KKJ78121.1"/>
    <property type="molecule type" value="Genomic_DNA"/>
</dbReference>
<proteinExistence type="inferred from homology"/>
<dbReference type="PANTHER" id="PTHR48094">
    <property type="entry name" value="PROTEIN/NUCLEIC ACID DEGLYCASE DJ-1-RELATED"/>
    <property type="match status" value="1"/>
</dbReference>
<dbReference type="PANTHER" id="PTHR48094:SF11">
    <property type="entry name" value="GLUTATHIONE-INDEPENDENT GLYOXALASE HSP31-RELATED"/>
    <property type="match status" value="1"/>
</dbReference>
<organism evidence="6 7">
    <name type="scientific">Kiloniella litopenaei</name>
    <dbReference type="NCBI Taxonomy" id="1549748"/>
    <lineage>
        <taxon>Bacteria</taxon>
        <taxon>Pseudomonadati</taxon>
        <taxon>Pseudomonadota</taxon>
        <taxon>Alphaproteobacteria</taxon>
        <taxon>Rhodospirillales</taxon>
        <taxon>Kiloniellaceae</taxon>
        <taxon>Kiloniella</taxon>
    </lineage>
</organism>
<evidence type="ECO:0000313" key="6">
    <source>
        <dbReference type="EMBL" id="KKJ78121.1"/>
    </source>
</evidence>
<comment type="caution">
    <text evidence="6">The sequence shown here is derived from an EMBL/GenBank/DDBJ whole genome shotgun (WGS) entry which is preliminary data.</text>
</comment>